<dbReference type="AlphaFoldDB" id="A0A9P8RV45"/>
<evidence type="ECO:0000256" key="1">
    <source>
        <dbReference type="SAM" id="Phobius"/>
    </source>
</evidence>
<evidence type="ECO:0000259" key="2">
    <source>
        <dbReference type="Pfam" id="PF02714"/>
    </source>
</evidence>
<sequence>MDVLKQPLSQFAKKGNLATIYIYFSKAYFGLITRLFCYSLLLQLLYFFGNNQTQSKLTIYSSLIISNLGDHSWSYLAVPFVAFLVCQEVVRFFENFMIVYITFRQKCMQRAIPSNYAVLARNIPSELFNTIFENFEDITQIIPCLENKQQKLYENTQELIKKIKKLTLKQQKFHAYYICLQKPSIKYSIPFINKLHYYYLTLRQQYNLFKIQSISQQIQKFQIKKHFTYNELVPFLPSIKKANQNFSIGETLNLKTYFNVQQSPPNYYQQIYDRKGLNAFIICDSQVSAAQKISLLLTADRKKPEIIPAPYYADIQWRKLSRSISIIKLSSILTFITILISFLIFFGLQSLTIQFVNNNGLLIINFIQTDICFNEPNCYALANFLITYVFGLIPTIFASLLPIIIDFAVKPANTVSNTHLTALKYKILFIFLILLNGILQVAFPAALNPETGQFDLSFLTTANISDIINNIGQNIPLQIFSFLTFLITKYLNEGPGNIVGVGDFLMYIIGLVLPSIKKAKWYQKNDFDYYIALAGKLHMFTIAMMYMVIAPISFNVLIIIEFMNQFCERYQILYKSKMVPTNEMSPGIDIIKMVMDDIYFSSIYLLFCTVSYCLTTKNVILKYSSVFLALVGFYLIFKKISFNSSYKESSQQLATGACQQSDQNIVQLPVSYIHSDIYQELQSQIMNEDIIGKSVVVKGSYDANQIALCYCHPACFLDID</sequence>
<reference evidence="3 4" key="1">
    <citation type="journal article" date="2014" name="PLoS Genet.">
        <title>The Genome of Spironucleus salmonicida Highlights a Fish Pathogen Adapted to Fluctuating Environments.</title>
        <authorList>
            <person name="Xu F."/>
            <person name="Jerlstrom-Hultqvist J."/>
            <person name="Einarsson E."/>
            <person name="Astvaldsson A."/>
            <person name="Svard S.G."/>
            <person name="Andersson J.O."/>
        </authorList>
    </citation>
    <scope>NUCLEOTIDE SEQUENCE [LARGE SCALE GENOMIC DNA]</scope>
    <source>
        <strain evidence="3 4">ATCC 50377</strain>
    </source>
</reference>
<gene>
    <name evidence="3" type="ORF">SS50377_28342</name>
</gene>
<dbReference type="EMBL" id="AUWU02000008">
    <property type="protein sequence ID" value="KAH0570364.1"/>
    <property type="molecule type" value="Genomic_DNA"/>
</dbReference>
<keyword evidence="4" id="KW-1185">Reference proteome</keyword>
<evidence type="ECO:0000313" key="3">
    <source>
        <dbReference type="EMBL" id="KAH0570364.1"/>
    </source>
</evidence>
<keyword evidence="1" id="KW-0472">Membrane</keyword>
<dbReference type="Pfam" id="PF02714">
    <property type="entry name" value="RSN1_7TM"/>
    <property type="match status" value="1"/>
</dbReference>
<proteinExistence type="predicted"/>
<feature type="domain" description="CSC1/OSCA1-like 7TM region" evidence="2">
    <location>
        <begin position="336"/>
        <end position="577"/>
    </location>
</feature>
<dbReference type="PANTHER" id="PTHR13018:SF5">
    <property type="entry name" value="RE44586P"/>
    <property type="match status" value="1"/>
</dbReference>
<dbReference type="InterPro" id="IPR003864">
    <property type="entry name" value="CSC1/OSCA1-like_7TM"/>
</dbReference>
<dbReference type="PANTHER" id="PTHR13018">
    <property type="entry name" value="PROBABLE MEMBRANE PROTEIN DUF221-RELATED"/>
    <property type="match status" value="1"/>
</dbReference>
<accession>A0A9P8RV45</accession>
<dbReference type="GeneID" id="94302365"/>
<feature type="transmembrane region" description="Helical" evidence="1">
    <location>
        <begin position="326"/>
        <end position="348"/>
    </location>
</feature>
<dbReference type="GO" id="GO:0005886">
    <property type="term" value="C:plasma membrane"/>
    <property type="evidence" value="ECO:0007669"/>
    <property type="project" value="TreeGrafter"/>
</dbReference>
<dbReference type="KEGG" id="ssao:94302365"/>
<dbReference type="Proteomes" id="UP000018208">
    <property type="component" value="Unassembled WGS sequence"/>
</dbReference>
<dbReference type="RefSeq" id="XP_067761137.1">
    <property type="nucleotide sequence ID" value="XM_067912115.1"/>
</dbReference>
<dbReference type="GO" id="GO:0005227">
    <property type="term" value="F:calcium-activated cation channel activity"/>
    <property type="evidence" value="ECO:0007669"/>
    <property type="project" value="InterPro"/>
</dbReference>
<protein>
    <submittedName>
        <fullName evidence="3">Transmembrane domain-containing protein</fullName>
    </submittedName>
</protein>
<evidence type="ECO:0000313" key="4">
    <source>
        <dbReference type="Proteomes" id="UP000018208"/>
    </source>
</evidence>
<feature type="transmembrane region" description="Helical" evidence="1">
    <location>
        <begin position="20"/>
        <end position="48"/>
    </location>
</feature>
<feature type="transmembrane region" description="Helical" evidence="1">
    <location>
        <begin position="498"/>
        <end position="517"/>
    </location>
</feature>
<name>A0A9P8RV45_9EUKA</name>
<dbReference type="OrthoDB" id="10251105at2759"/>
<feature type="transmembrane region" description="Helical" evidence="1">
    <location>
        <begin position="537"/>
        <end position="560"/>
    </location>
</feature>
<comment type="caution">
    <text evidence="3">The sequence shown here is derived from an EMBL/GenBank/DDBJ whole genome shotgun (WGS) entry which is preliminary data.</text>
</comment>
<feature type="transmembrane region" description="Helical" evidence="1">
    <location>
        <begin position="620"/>
        <end position="637"/>
    </location>
</feature>
<feature type="transmembrane region" description="Helical" evidence="1">
    <location>
        <begin position="76"/>
        <end position="103"/>
    </location>
</feature>
<feature type="transmembrane region" description="Helical" evidence="1">
    <location>
        <begin position="427"/>
        <end position="447"/>
    </location>
</feature>
<dbReference type="InterPro" id="IPR045122">
    <property type="entry name" value="Csc1-like"/>
</dbReference>
<keyword evidence="1" id="KW-1133">Transmembrane helix</keyword>
<organism evidence="3 4">
    <name type="scientific">Spironucleus salmonicida</name>
    <dbReference type="NCBI Taxonomy" id="348837"/>
    <lineage>
        <taxon>Eukaryota</taxon>
        <taxon>Metamonada</taxon>
        <taxon>Diplomonadida</taxon>
        <taxon>Hexamitidae</taxon>
        <taxon>Hexamitinae</taxon>
        <taxon>Spironucleus</taxon>
    </lineage>
</organism>
<keyword evidence="1 3" id="KW-0812">Transmembrane</keyword>
<feature type="transmembrane region" description="Helical" evidence="1">
    <location>
        <begin position="598"/>
        <end position="614"/>
    </location>
</feature>
<feature type="transmembrane region" description="Helical" evidence="1">
    <location>
        <begin position="385"/>
        <end position="407"/>
    </location>
</feature>